<dbReference type="AlphaFoldDB" id="A0AAW2XUP5"/>
<comment type="caution">
    <text evidence="1">The sequence shown here is derived from an EMBL/GenBank/DDBJ whole genome shotgun (WGS) entry which is preliminary data.</text>
</comment>
<reference evidence="1" key="2">
    <citation type="journal article" date="2024" name="Plant">
        <title>Genomic evolution and insights into agronomic trait innovations of Sesamum species.</title>
        <authorList>
            <person name="Miao H."/>
            <person name="Wang L."/>
            <person name="Qu L."/>
            <person name="Liu H."/>
            <person name="Sun Y."/>
            <person name="Le M."/>
            <person name="Wang Q."/>
            <person name="Wei S."/>
            <person name="Zheng Y."/>
            <person name="Lin W."/>
            <person name="Duan Y."/>
            <person name="Cao H."/>
            <person name="Xiong S."/>
            <person name="Wang X."/>
            <person name="Wei L."/>
            <person name="Li C."/>
            <person name="Ma Q."/>
            <person name="Ju M."/>
            <person name="Zhao R."/>
            <person name="Li G."/>
            <person name="Mu C."/>
            <person name="Tian Q."/>
            <person name="Mei H."/>
            <person name="Zhang T."/>
            <person name="Gao T."/>
            <person name="Zhang H."/>
        </authorList>
    </citation>
    <scope>NUCLEOTIDE SEQUENCE</scope>
    <source>
        <strain evidence="1">KEN1</strain>
    </source>
</reference>
<sequence>MQDYMKAFSALMFDIRDMSEKDKLFTFMEGLKPWASVELQRQRVTDLGSAMTAAECLIDFTSETRRDR</sequence>
<reference evidence="1" key="1">
    <citation type="submission" date="2020-06" db="EMBL/GenBank/DDBJ databases">
        <authorList>
            <person name="Li T."/>
            <person name="Hu X."/>
            <person name="Zhang T."/>
            <person name="Song X."/>
            <person name="Zhang H."/>
            <person name="Dai N."/>
            <person name="Sheng W."/>
            <person name="Hou X."/>
            <person name="Wei L."/>
        </authorList>
    </citation>
    <scope>NUCLEOTIDE SEQUENCE</scope>
    <source>
        <strain evidence="1">KEN1</strain>
        <tissue evidence="1">Leaf</tissue>
    </source>
</reference>
<name>A0AAW2XUP5_9LAMI</name>
<proteinExistence type="predicted"/>
<protein>
    <submittedName>
        <fullName evidence="1">Uncharacterized protein</fullName>
    </submittedName>
</protein>
<evidence type="ECO:0000313" key="1">
    <source>
        <dbReference type="EMBL" id="KAL0457828.1"/>
    </source>
</evidence>
<accession>A0AAW2XUP5</accession>
<organism evidence="1">
    <name type="scientific">Sesamum latifolium</name>
    <dbReference type="NCBI Taxonomy" id="2727402"/>
    <lineage>
        <taxon>Eukaryota</taxon>
        <taxon>Viridiplantae</taxon>
        <taxon>Streptophyta</taxon>
        <taxon>Embryophyta</taxon>
        <taxon>Tracheophyta</taxon>
        <taxon>Spermatophyta</taxon>
        <taxon>Magnoliopsida</taxon>
        <taxon>eudicotyledons</taxon>
        <taxon>Gunneridae</taxon>
        <taxon>Pentapetalae</taxon>
        <taxon>asterids</taxon>
        <taxon>lamiids</taxon>
        <taxon>Lamiales</taxon>
        <taxon>Pedaliaceae</taxon>
        <taxon>Sesamum</taxon>
    </lineage>
</organism>
<dbReference type="EMBL" id="JACGWN010000002">
    <property type="protein sequence ID" value="KAL0457828.1"/>
    <property type="molecule type" value="Genomic_DNA"/>
</dbReference>
<gene>
    <name evidence="1" type="ORF">Slati_0410000</name>
</gene>